<dbReference type="AlphaFoldDB" id="T1GWT8"/>
<name>T1GWT8_MEGSC</name>
<dbReference type="HOGENOM" id="CLU_1606796_0_0_1"/>
<dbReference type="EnsemblMetazoa" id="MESCA008269-RA">
    <property type="protein sequence ID" value="MESCA008269-PA"/>
    <property type="gene ID" value="MESCA008269"/>
</dbReference>
<dbReference type="InterPro" id="IPR027417">
    <property type="entry name" value="P-loop_NTPase"/>
</dbReference>
<evidence type="ECO:0000313" key="2">
    <source>
        <dbReference type="EnsemblMetazoa" id="MESCA008269-PA"/>
    </source>
</evidence>
<dbReference type="Proteomes" id="UP000015102">
    <property type="component" value="Unassembled WGS sequence"/>
</dbReference>
<dbReference type="Pfam" id="PF03028">
    <property type="entry name" value="Dynein_heavy"/>
    <property type="match status" value="1"/>
</dbReference>
<proteinExistence type="predicted"/>
<dbReference type="InterPro" id="IPR004273">
    <property type="entry name" value="Dynein_heavy_D6_P-loop"/>
</dbReference>
<feature type="domain" description="Dynein heavy chain region D6 P-loop" evidence="1">
    <location>
        <begin position="56"/>
        <end position="166"/>
    </location>
</feature>
<reference evidence="3" key="1">
    <citation type="submission" date="2013-02" db="EMBL/GenBank/DDBJ databases">
        <authorList>
            <person name="Hughes D."/>
        </authorList>
    </citation>
    <scope>NUCLEOTIDE SEQUENCE</scope>
    <source>
        <strain>Durham</strain>
        <strain evidence="3">NC isolate 2 -- Noor lab</strain>
    </source>
</reference>
<dbReference type="GO" id="GO:0008569">
    <property type="term" value="F:minus-end-directed microtubule motor activity"/>
    <property type="evidence" value="ECO:0007669"/>
    <property type="project" value="InterPro"/>
</dbReference>
<evidence type="ECO:0000259" key="1">
    <source>
        <dbReference type="Pfam" id="PF03028"/>
    </source>
</evidence>
<dbReference type="GO" id="GO:0045505">
    <property type="term" value="F:dynein intermediate chain binding"/>
    <property type="evidence" value="ECO:0007669"/>
    <property type="project" value="InterPro"/>
</dbReference>
<dbReference type="EMBL" id="CAQQ02031239">
    <property type="status" value="NOT_ANNOTATED_CDS"/>
    <property type="molecule type" value="Genomic_DNA"/>
</dbReference>
<dbReference type="STRING" id="36166.T1GWT8"/>
<dbReference type="PANTHER" id="PTHR22878">
    <property type="entry name" value="DYNEIN HEAVY CHAIN 6, AXONEMAL-LIKE-RELATED"/>
    <property type="match status" value="1"/>
</dbReference>
<accession>T1GWT8</accession>
<dbReference type="Gene3D" id="3.40.50.300">
    <property type="entry name" value="P-loop containing nucleotide triphosphate hydrolases"/>
    <property type="match status" value="1"/>
</dbReference>
<dbReference type="GO" id="GO:0051959">
    <property type="term" value="F:dynein light intermediate chain binding"/>
    <property type="evidence" value="ECO:0007669"/>
    <property type="project" value="InterPro"/>
</dbReference>
<evidence type="ECO:0000313" key="3">
    <source>
        <dbReference type="Proteomes" id="UP000015102"/>
    </source>
</evidence>
<sequence>MFHVLENSTSNAIHSKCFRIDRIFKAINEYITDIMGEYYITPPVISFVNIYEQTTCTIPVCFILSPGSDPTNELMKLAEQYGGGMGNFSHISLGQGQEKAAINLLNVSVRQGMWLMLQNGHLLISFIRSLEKQLEKIENPHPNFRLWITTDPTPTFPIGILQQSLK</sequence>
<dbReference type="InterPro" id="IPR026983">
    <property type="entry name" value="DHC"/>
</dbReference>
<dbReference type="GO" id="GO:0030286">
    <property type="term" value="C:dynein complex"/>
    <property type="evidence" value="ECO:0007669"/>
    <property type="project" value="InterPro"/>
</dbReference>
<reference evidence="2" key="2">
    <citation type="submission" date="2015-06" db="UniProtKB">
        <authorList>
            <consortium name="EnsemblMetazoa"/>
        </authorList>
    </citation>
    <scope>IDENTIFICATION</scope>
</reference>
<organism evidence="2 3">
    <name type="scientific">Megaselia scalaris</name>
    <name type="common">Humpbacked fly</name>
    <name type="synonym">Phora scalaris</name>
    <dbReference type="NCBI Taxonomy" id="36166"/>
    <lineage>
        <taxon>Eukaryota</taxon>
        <taxon>Metazoa</taxon>
        <taxon>Ecdysozoa</taxon>
        <taxon>Arthropoda</taxon>
        <taxon>Hexapoda</taxon>
        <taxon>Insecta</taxon>
        <taxon>Pterygota</taxon>
        <taxon>Neoptera</taxon>
        <taxon>Endopterygota</taxon>
        <taxon>Diptera</taxon>
        <taxon>Brachycera</taxon>
        <taxon>Muscomorpha</taxon>
        <taxon>Platypezoidea</taxon>
        <taxon>Phoridae</taxon>
        <taxon>Megaseliini</taxon>
        <taxon>Megaselia</taxon>
    </lineage>
</organism>
<keyword evidence="3" id="KW-1185">Reference proteome</keyword>
<dbReference type="OMA" id="RIFKAIN"/>
<dbReference type="FunFam" id="3.40.50.300:FF:000153">
    <property type="entry name" value="Dynein axonemal heavy chain 1"/>
    <property type="match status" value="1"/>
</dbReference>
<dbReference type="GO" id="GO:0007018">
    <property type="term" value="P:microtubule-based movement"/>
    <property type="evidence" value="ECO:0007669"/>
    <property type="project" value="InterPro"/>
</dbReference>
<protein>
    <recommendedName>
        <fullName evidence="1">Dynein heavy chain region D6 P-loop domain-containing protein</fullName>
    </recommendedName>
</protein>
<dbReference type="PANTHER" id="PTHR22878:SF63">
    <property type="entry name" value="DYNEIN AXONEMAL HEAVY CHAIN 10"/>
    <property type="match status" value="1"/>
</dbReference>